<evidence type="ECO:0000313" key="7">
    <source>
        <dbReference type="Proteomes" id="UP000264980"/>
    </source>
</evidence>
<dbReference type="PANTHER" id="PTHR38108">
    <property type="entry name" value="UPF0319 PROTEIN YCCT"/>
    <property type="match status" value="1"/>
</dbReference>
<evidence type="ECO:0000256" key="3">
    <source>
        <dbReference type="SAM" id="SignalP"/>
    </source>
</evidence>
<comment type="similarity">
    <text evidence="1">Belongs to the UPF0319 family.</text>
</comment>
<evidence type="ECO:0000313" key="5">
    <source>
        <dbReference type="EMBL" id="KKF34915.1"/>
    </source>
</evidence>
<evidence type="ECO:0000313" key="6">
    <source>
        <dbReference type="Proteomes" id="UP000033924"/>
    </source>
</evidence>
<evidence type="ECO:0000313" key="4">
    <source>
        <dbReference type="EMBL" id="AXF76176.1"/>
    </source>
</evidence>
<feature type="signal peptide" evidence="3">
    <location>
        <begin position="1"/>
        <end position="21"/>
    </location>
</feature>
<name>A0A0M2K6A1_9GAMM</name>
<evidence type="ECO:0000256" key="2">
    <source>
        <dbReference type="ARBA" id="ARBA00022729"/>
    </source>
</evidence>
<gene>
    <name evidence="4" type="ORF">AV903_09155</name>
    <name evidence="5" type="ORF">SY86_04920</name>
</gene>
<dbReference type="EMBL" id="JXNU01000003">
    <property type="protein sequence ID" value="KKF34915.1"/>
    <property type="molecule type" value="Genomic_DNA"/>
</dbReference>
<proteinExistence type="inferred from homology"/>
<sequence>MKLCLVITGLIILLASATASATTLKLPNEINLLVLDGRKISGSLLKGADGIELERGQHQVLLRRPCK</sequence>
<dbReference type="Proteomes" id="UP000033924">
    <property type="component" value="Unassembled WGS sequence"/>
</dbReference>
<dbReference type="Proteomes" id="UP000264980">
    <property type="component" value="Chromosome"/>
</dbReference>
<reference evidence="4 7" key="2">
    <citation type="submission" date="2016-01" db="EMBL/GenBank/DDBJ databases">
        <authorList>
            <person name="Oliw E.H."/>
        </authorList>
    </citation>
    <scope>NUCLEOTIDE SEQUENCE [LARGE SCALE GENOMIC DNA]</scope>
    <source>
        <strain evidence="4 7">MDcuke</strain>
    </source>
</reference>
<dbReference type="PATRIC" id="fig|65700.7.peg.1241"/>
<protein>
    <submittedName>
        <fullName evidence="4">DUF2057 domain-containing protein</fullName>
    </submittedName>
</protein>
<dbReference type="PANTHER" id="PTHR38108:SF1">
    <property type="entry name" value="UPF0319 PROTEIN YCCT"/>
    <property type="match status" value="1"/>
</dbReference>
<accession>A0A0M2K6A1</accession>
<dbReference type="InterPro" id="IPR018635">
    <property type="entry name" value="UPF0319"/>
</dbReference>
<feature type="chain" id="PRO_5035993637" evidence="3">
    <location>
        <begin position="22"/>
        <end position="67"/>
    </location>
</feature>
<reference evidence="5 6" key="1">
    <citation type="submission" date="2015-01" db="EMBL/GenBank/DDBJ databases">
        <title>Erwinia tracheiphila.</title>
        <authorList>
            <person name="Shapiro L.R."/>
        </authorList>
    </citation>
    <scope>NUCLEOTIDE SEQUENCE [LARGE SCALE GENOMIC DNA]</scope>
    <source>
        <strain evidence="5 6">BuffGH</strain>
    </source>
</reference>
<organism evidence="5 6">
    <name type="scientific">Erwinia tracheiphila</name>
    <dbReference type="NCBI Taxonomy" id="65700"/>
    <lineage>
        <taxon>Bacteria</taxon>
        <taxon>Pseudomonadati</taxon>
        <taxon>Pseudomonadota</taxon>
        <taxon>Gammaproteobacteria</taxon>
        <taxon>Enterobacterales</taxon>
        <taxon>Erwiniaceae</taxon>
        <taxon>Erwinia</taxon>
    </lineage>
</organism>
<evidence type="ECO:0000256" key="1">
    <source>
        <dbReference type="ARBA" id="ARBA00008490"/>
    </source>
</evidence>
<dbReference type="EMBL" id="CP013970">
    <property type="protein sequence ID" value="AXF76176.1"/>
    <property type="molecule type" value="Genomic_DNA"/>
</dbReference>
<keyword evidence="6" id="KW-1185">Reference proteome</keyword>
<dbReference type="Pfam" id="PF09829">
    <property type="entry name" value="DUF2057"/>
    <property type="match status" value="1"/>
</dbReference>
<keyword evidence="2 3" id="KW-0732">Signal</keyword>
<dbReference type="AlphaFoldDB" id="A0A0M2K6A1"/>